<gene>
    <name evidence="1" type="ORF">MAAFP003_2376</name>
</gene>
<keyword evidence="2" id="KW-1185">Reference proteome</keyword>
<dbReference type="Proteomes" id="UP000236318">
    <property type="component" value="Unassembled WGS sequence"/>
</dbReference>
<name>A0A2K4YA80_9MYCO</name>
<proteinExistence type="predicted"/>
<sequence>MSTTITTNVGIYAPGRDISGEATAAITAKTFLATTGSRPPGGNVAVAPATAAGRVCGVARNDAPSGQLVTIARGNSRVVKVTAGGAIAAFAEVEVGANAKAVTKATGIAVGYALTAAALGDDAEISLY</sequence>
<dbReference type="RefSeq" id="WP_096287113.1">
    <property type="nucleotide sequence ID" value="NZ_FXEG02000002.1"/>
</dbReference>
<dbReference type="EMBL" id="FXEG02000002">
    <property type="protein sequence ID" value="SOX53702.1"/>
    <property type="molecule type" value="Genomic_DNA"/>
</dbReference>
<evidence type="ECO:0000313" key="1">
    <source>
        <dbReference type="EMBL" id="SOX53702.1"/>
    </source>
</evidence>
<dbReference type="InterPro" id="IPR011231">
    <property type="entry name" value="Phage_VT1-Sakai_H0018"/>
</dbReference>
<organism evidence="1 2">
    <name type="scientific">Mycobacterium ahvazicum</name>
    <dbReference type="NCBI Taxonomy" id="1964395"/>
    <lineage>
        <taxon>Bacteria</taxon>
        <taxon>Bacillati</taxon>
        <taxon>Actinomycetota</taxon>
        <taxon>Actinomycetes</taxon>
        <taxon>Mycobacteriales</taxon>
        <taxon>Mycobacteriaceae</taxon>
        <taxon>Mycobacterium</taxon>
        <taxon>Mycobacterium simiae complex</taxon>
    </lineage>
</organism>
<dbReference type="AlphaFoldDB" id="A0A2K4YA80"/>
<comment type="caution">
    <text evidence="1">The sequence shown here is derived from an EMBL/GenBank/DDBJ whole genome shotgun (WGS) entry which is preliminary data.</text>
</comment>
<accession>A0A2K4YA80</accession>
<protein>
    <submittedName>
        <fullName evidence="1">DUF2190 domain-containing protein</fullName>
    </submittedName>
</protein>
<evidence type="ECO:0000313" key="2">
    <source>
        <dbReference type="Proteomes" id="UP000236318"/>
    </source>
</evidence>
<dbReference type="Pfam" id="PF09956">
    <property type="entry name" value="Phage_cement_2"/>
    <property type="match status" value="1"/>
</dbReference>
<reference evidence="1" key="1">
    <citation type="submission" date="2018-01" db="EMBL/GenBank/DDBJ databases">
        <authorList>
            <consortium name="Urmite Genomes"/>
        </authorList>
    </citation>
    <scope>NUCLEOTIDE SEQUENCE [LARGE SCALE GENOMIC DNA]</scope>
    <source>
        <strain evidence="1">AFP003</strain>
    </source>
</reference>
<dbReference type="OrthoDB" id="4377158at2"/>